<dbReference type="Proteomes" id="UP001589716">
    <property type="component" value="Unassembled WGS sequence"/>
</dbReference>
<evidence type="ECO:0000256" key="2">
    <source>
        <dbReference type="SAM" id="Phobius"/>
    </source>
</evidence>
<accession>A0ABV5QJW1</accession>
<feature type="compositionally biased region" description="Low complexity" evidence="1">
    <location>
        <begin position="147"/>
        <end position="156"/>
    </location>
</feature>
<feature type="compositionally biased region" description="Low complexity" evidence="1">
    <location>
        <begin position="179"/>
        <end position="204"/>
    </location>
</feature>
<dbReference type="EMBL" id="JBHMCT010000005">
    <property type="protein sequence ID" value="MFB9553802.1"/>
    <property type="molecule type" value="Genomic_DNA"/>
</dbReference>
<keyword evidence="2" id="KW-0472">Membrane</keyword>
<feature type="compositionally biased region" description="Low complexity" evidence="1">
    <location>
        <begin position="263"/>
        <end position="276"/>
    </location>
</feature>
<evidence type="ECO:0008006" key="5">
    <source>
        <dbReference type="Google" id="ProtNLM"/>
    </source>
</evidence>
<keyword evidence="2" id="KW-1133">Transmembrane helix</keyword>
<evidence type="ECO:0000256" key="1">
    <source>
        <dbReference type="SAM" id="MobiDB-lite"/>
    </source>
</evidence>
<proteinExistence type="predicted"/>
<protein>
    <recommendedName>
        <fullName evidence="5">Extensin</fullName>
    </recommendedName>
</protein>
<evidence type="ECO:0000313" key="3">
    <source>
        <dbReference type="EMBL" id="MFB9553802.1"/>
    </source>
</evidence>
<name>A0ABV5QJW1_9ACTN</name>
<feature type="compositionally biased region" description="Gly residues" evidence="1">
    <location>
        <begin position="318"/>
        <end position="342"/>
    </location>
</feature>
<sequence>MADERYQWLDQEAAERLLRGEPVDPVDDASRAQAELLARALDTARTPSAAATAGELPGEEAALAAFRKATAERAAAAGPAGTSAPADLGAVRIAPVPTGRRWGRSLRYGLAAALAAVTVGGVAVAAGTGMLPLTSEPASGHSVRAVDTTGPTASGSPGDGTGTGTGTNAPGVPADPDRTTGTPGPTGGPSSATPGAGDTAGATAEPDRTTAGPDGDGASRDKRIVEACKEYRAGRLTDSGRQRLAGSLRSGETVKRYCERVLAGAPSSGAAQPSAGRTTGGSGGSGGSGSGSGGGGPESGNADGDDKDDRGDGDRKGGGSGGARGSDGGAGDRGPVSGGPGAHGKDRPRS</sequence>
<evidence type="ECO:0000313" key="4">
    <source>
        <dbReference type="Proteomes" id="UP001589716"/>
    </source>
</evidence>
<keyword evidence="4" id="KW-1185">Reference proteome</keyword>
<feature type="compositionally biased region" description="Basic and acidic residues" evidence="1">
    <location>
        <begin position="217"/>
        <end position="241"/>
    </location>
</feature>
<comment type="caution">
    <text evidence="3">The sequence shown here is derived from an EMBL/GenBank/DDBJ whole genome shotgun (WGS) entry which is preliminary data.</text>
</comment>
<keyword evidence="2" id="KW-0812">Transmembrane</keyword>
<feature type="transmembrane region" description="Helical" evidence="2">
    <location>
        <begin position="110"/>
        <end position="133"/>
    </location>
</feature>
<dbReference type="RefSeq" id="WP_345486130.1">
    <property type="nucleotide sequence ID" value="NZ_BAAAWU010000001.1"/>
</dbReference>
<organism evidence="3 4">
    <name type="scientific">Streptomyces roseoviridis</name>
    <dbReference type="NCBI Taxonomy" id="67361"/>
    <lineage>
        <taxon>Bacteria</taxon>
        <taxon>Bacillati</taxon>
        <taxon>Actinomycetota</taxon>
        <taxon>Actinomycetes</taxon>
        <taxon>Kitasatosporales</taxon>
        <taxon>Streptomycetaceae</taxon>
        <taxon>Streptomyces</taxon>
    </lineage>
</organism>
<reference evidence="3 4" key="1">
    <citation type="submission" date="2024-09" db="EMBL/GenBank/DDBJ databases">
        <authorList>
            <person name="Sun Q."/>
            <person name="Mori K."/>
        </authorList>
    </citation>
    <scope>NUCLEOTIDE SEQUENCE [LARGE SCALE GENOMIC DNA]</scope>
    <source>
        <strain evidence="3 4">JCM 4414</strain>
    </source>
</reference>
<gene>
    <name evidence="3" type="ORF">ACFFTP_06265</name>
</gene>
<feature type="region of interest" description="Disordered" evidence="1">
    <location>
        <begin position="135"/>
        <end position="350"/>
    </location>
</feature>
<feature type="compositionally biased region" description="Basic and acidic residues" evidence="1">
    <location>
        <begin position="307"/>
        <end position="317"/>
    </location>
</feature>
<feature type="compositionally biased region" description="Gly residues" evidence="1">
    <location>
        <begin position="278"/>
        <end position="298"/>
    </location>
</feature>